<evidence type="ECO:0000256" key="2">
    <source>
        <dbReference type="SAM" id="SignalP"/>
    </source>
</evidence>
<evidence type="ECO:0000313" key="3">
    <source>
        <dbReference type="EMBL" id="ADN23526.1"/>
    </source>
</evidence>
<sequence length="78" mass="8584">MSKMLAVILLAAIVAEIMEAKPNLQSRTGSDDDDEYDMYESDGDSNEGNDNDEFETAVPRLPNPNSGRDSEHIPMPVN</sequence>
<organism evidence="3">
    <name type="scientific">Hyalomma rufipes</name>
    <name type="common">Tick</name>
    <name type="synonym">Hyalomma marginatum rufipes</name>
    <dbReference type="NCBI Taxonomy" id="72862"/>
    <lineage>
        <taxon>Eukaryota</taxon>
        <taxon>Metazoa</taxon>
        <taxon>Ecdysozoa</taxon>
        <taxon>Arthropoda</taxon>
        <taxon>Chelicerata</taxon>
        <taxon>Arachnida</taxon>
        <taxon>Acari</taxon>
        <taxon>Parasitiformes</taxon>
        <taxon>Ixodida</taxon>
        <taxon>Ixodoidea</taxon>
        <taxon>Ixodidae</taxon>
        <taxon>Hyalomminae</taxon>
        <taxon>Hyalomma</taxon>
    </lineage>
</organism>
<feature type="signal peptide" evidence="2">
    <location>
        <begin position="1"/>
        <end position="20"/>
    </location>
</feature>
<feature type="chain" id="PRO_5003159833" evidence="2">
    <location>
        <begin position="21"/>
        <end position="78"/>
    </location>
</feature>
<dbReference type="EMBL" id="HP429131">
    <property type="protein sequence ID" value="ADN23526.1"/>
    <property type="molecule type" value="mRNA"/>
</dbReference>
<reference evidence="3" key="1">
    <citation type="journal article" date="2011" name="J. Proteomics">
        <title>An insight into the sialotranscriptome and proteome of the coarse bontlegged tick, Hyalomma marginatum rufipes.</title>
        <authorList>
            <person name="Francischetti I.M."/>
            <person name="Anderson J.M."/>
            <person name="Manoukis N."/>
            <person name="Pham V.M."/>
            <person name="Ribeiro J.M."/>
        </authorList>
    </citation>
    <scope>NUCLEOTIDE SEQUENCE</scope>
    <source>
        <tissue evidence="3">Salivary gland</tissue>
    </source>
</reference>
<dbReference type="AlphaFoldDB" id="E2J6T8"/>
<feature type="compositionally biased region" description="Acidic residues" evidence="1">
    <location>
        <begin position="31"/>
        <end position="55"/>
    </location>
</feature>
<proteinExistence type="evidence at transcript level"/>
<keyword evidence="2" id="KW-0732">Signal</keyword>
<accession>E2J6T8</accession>
<feature type="region of interest" description="Disordered" evidence="1">
    <location>
        <begin position="22"/>
        <end position="78"/>
    </location>
</feature>
<evidence type="ECO:0000256" key="1">
    <source>
        <dbReference type="SAM" id="MobiDB-lite"/>
    </source>
</evidence>
<protein>
    <submittedName>
        <fullName evidence="3">Madanin 2</fullName>
    </submittedName>
</protein>
<name>E2J6T8_HYARU</name>